<keyword evidence="6" id="KW-1185">Reference proteome</keyword>
<evidence type="ECO:0000259" key="4">
    <source>
        <dbReference type="PROSITE" id="PS50110"/>
    </source>
</evidence>
<dbReference type="PANTHER" id="PTHR44591">
    <property type="entry name" value="STRESS RESPONSE REGULATOR PROTEIN 1"/>
    <property type="match status" value="1"/>
</dbReference>
<dbReference type="InterPro" id="IPR050595">
    <property type="entry name" value="Bact_response_regulator"/>
</dbReference>
<reference evidence="5 6" key="1">
    <citation type="journal article" date="2006" name="Nat. Biotechnol.">
        <title>Genome sequence of the ubiquitous hydrocarbon-degrading marine bacterium Alcanivorax borkumensis.</title>
        <authorList>
            <person name="Schneiker S."/>
            <person name="Martins dos Santos V.A.P."/>
            <person name="Bartels D."/>
            <person name="Bekel T."/>
            <person name="Brecht M."/>
            <person name="Buhrmester J."/>
            <person name="Chernikova T.N."/>
            <person name="Denaro R."/>
            <person name="Ferrer M."/>
            <person name="Gertler C."/>
            <person name="Goesmann A."/>
            <person name="Golyshina O.V."/>
            <person name="Kaminski F."/>
            <person name="Khachane A.N."/>
            <person name="Lang S."/>
            <person name="Linke B."/>
            <person name="McHardy A.C."/>
            <person name="Meyer F."/>
            <person name="Nechitaylo T."/>
            <person name="Puehler A."/>
            <person name="Regenhardt D."/>
            <person name="Rupp O."/>
            <person name="Sabirova J.S."/>
            <person name="Selbitschka W."/>
            <person name="Yakimov M.M."/>
            <person name="Timmis K.N."/>
            <person name="Vorhoelter F.-J."/>
            <person name="Weidner S."/>
            <person name="Kaiser O."/>
            <person name="Golyshin P.N."/>
        </authorList>
    </citation>
    <scope>NUCLEOTIDE SEQUENCE [LARGE SCALE GENOMIC DNA]</scope>
    <source>
        <strain evidence="6">ATCC 700651 / DSM 11573 / NCIMB 13689 / SK2</strain>
    </source>
</reference>
<sequence>MIEQKLLLVDDQPANLVSLEAILESEGRILMKAHSGQEALKILLKEDISLVLLDVQMPGMDGFEVAELMRQRKDTQTIPIIFVTAISKEKKYVFRGYQAGAVDYLFKPLDPLILKSKVDFFLGLDKQRRQLQAKLKEAQAHRAAYEAGKTRGGEGSDQ</sequence>
<evidence type="ECO:0000313" key="6">
    <source>
        <dbReference type="Proteomes" id="UP000008871"/>
    </source>
</evidence>
<keyword evidence="3" id="KW-0175">Coiled coil</keyword>
<name>Q0VPZ1_ALCBS</name>
<dbReference type="KEGG" id="abo:ABO_1309"/>
<feature type="domain" description="Response regulatory" evidence="4">
    <location>
        <begin position="5"/>
        <end position="122"/>
    </location>
</feature>
<dbReference type="SUPFAM" id="SSF52172">
    <property type="entry name" value="CheY-like"/>
    <property type="match status" value="1"/>
</dbReference>
<dbReference type="Proteomes" id="UP000008871">
    <property type="component" value="Chromosome"/>
</dbReference>
<dbReference type="InterPro" id="IPR011006">
    <property type="entry name" value="CheY-like_superfamily"/>
</dbReference>
<dbReference type="STRING" id="393595.ABO_1309"/>
<dbReference type="EMBL" id="AM286690">
    <property type="protein sequence ID" value="CAL16757.1"/>
    <property type="molecule type" value="Genomic_DNA"/>
</dbReference>
<dbReference type="PANTHER" id="PTHR44591:SF3">
    <property type="entry name" value="RESPONSE REGULATORY DOMAIN-CONTAINING PROTEIN"/>
    <property type="match status" value="1"/>
</dbReference>
<gene>
    <name evidence="5" type="ordered locus">ABO_1309</name>
</gene>
<evidence type="ECO:0000256" key="2">
    <source>
        <dbReference type="PROSITE-ProRule" id="PRU00169"/>
    </source>
</evidence>
<dbReference type="SMART" id="SM00448">
    <property type="entry name" value="REC"/>
    <property type="match status" value="1"/>
</dbReference>
<protein>
    <submittedName>
        <fullName evidence="5">Sensory box protein/response regulator</fullName>
    </submittedName>
</protein>
<proteinExistence type="predicted"/>
<dbReference type="RefSeq" id="WP_011588591.1">
    <property type="nucleotide sequence ID" value="NC_008260.1"/>
</dbReference>
<dbReference type="Pfam" id="PF00072">
    <property type="entry name" value="Response_reg"/>
    <property type="match status" value="1"/>
</dbReference>
<dbReference type="OrthoDB" id="9816273at2"/>
<dbReference type="InterPro" id="IPR001789">
    <property type="entry name" value="Sig_transdc_resp-reg_receiver"/>
</dbReference>
<dbReference type="eggNOG" id="COG3437">
    <property type="taxonomic scope" value="Bacteria"/>
</dbReference>
<keyword evidence="1 2" id="KW-0597">Phosphoprotein</keyword>
<evidence type="ECO:0000256" key="3">
    <source>
        <dbReference type="SAM" id="Coils"/>
    </source>
</evidence>
<evidence type="ECO:0000313" key="5">
    <source>
        <dbReference type="EMBL" id="CAL16757.1"/>
    </source>
</evidence>
<dbReference type="AlphaFoldDB" id="Q0VPZ1"/>
<organism evidence="5 6">
    <name type="scientific">Alcanivorax borkumensis (strain ATCC 700651 / DSM 11573 / NCIMB 13689 / SK2)</name>
    <dbReference type="NCBI Taxonomy" id="393595"/>
    <lineage>
        <taxon>Bacteria</taxon>
        <taxon>Pseudomonadati</taxon>
        <taxon>Pseudomonadota</taxon>
        <taxon>Gammaproteobacteria</taxon>
        <taxon>Oceanospirillales</taxon>
        <taxon>Alcanivoracaceae</taxon>
        <taxon>Alcanivorax</taxon>
    </lineage>
</organism>
<feature type="coiled-coil region" evidence="3">
    <location>
        <begin position="121"/>
        <end position="148"/>
    </location>
</feature>
<dbReference type="GO" id="GO:0000160">
    <property type="term" value="P:phosphorelay signal transduction system"/>
    <property type="evidence" value="ECO:0007669"/>
    <property type="project" value="InterPro"/>
</dbReference>
<accession>Q0VPZ1</accession>
<dbReference type="Gene3D" id="3.40.50.2300">
    <property type="match status" value="1"/>
</dbReference>
<dbReference type="PROSITE" id="PS50110">
    <property type="entry name" value="RESPONSE_REGULATORY"/>
    <property type="match status" value="1"/>
</dbReference>
<evidence type="ECO:0000256" key="1">
    <source>
        <dbReference type="ARBA" id="ARBA00022553"/>
    </source>
</evidence>
<dbReference type="HOGENOM" id="CLU_000445_69_1_6"/>
<feature type="modified residue" description="4-aspartylphosphate" evidence="2">
    <location>
        <position position="54"/>
    </location>
</feature>